<sequence length="105" mass="11731">MSYILPSICILFIALTHMASAITLEEGMADKTKYIFYDTSSFNPGIHAGLALLITFGLGEATKAPHSHHVPLNRFPMMTNVCLSICVRECNWFICLPGKFQSHRK</sequence>
<protein>
    <submittedName>
        <fullName evidence="2">Uncharacterized protein</fullName>
    </submittedName>
</protein>
<evidence type="ECO:0000256" key="1">
    <source>
        <dbReference type="SAM" id="SignalP"/>
    </source>
</evidence>
<keyword evidence="3" id="KW-1185">Reference proteome</keyword>
<dbReference type="EMBL" id="CABIJS010000022">
    <property type="protein sequence ID" value="VUZ39859.1"/>
    <property type="molecule type" value="Genomic_DNA"/>
</dbReference>
<feature type="chain" id="PRO_5022242606" evidence="1">
    <location>
        <begin position="22"/>
        <end position="105"/>
    </location>
</feature>
<feature type="signal peptide" evidence="1">
    <location>
        <begin position="1"/>
        <end position="21"/>
    </location>
</feature>
<reference evidence="2 3" key="1">
    <citation type="submission" date="2019-07" db="EMBL/GenBank/DDBJ databases">
        <authorList>
            <person name="Jastrzebski P J."/>
            <person name="Paukszto L."/>
            <person name="Jastrzebski P J."/>
        </authorList>
    </citation>
    <scope>NUCLEOTIDE SEQUENCE [LARGE SCALE GENOMIC DNA]</scope>
    <source>
        <strain evidence="2 3">WMS-il1</strain>
    </source>
</reference>
<evidence type="ECO:0000313" key="3">
    <source>
        <dbReference type="Proteomes" id="UP000321570"/>
    </source>
</evidence>
<organism evidence="2 3">
    <name type="scientific">Hymenolepis diminuta</name>
    <name type="common">Rat tapeworm</name>
    <dbReference type="NCBI Taxonomy" id="6216"/>
    <lineage>
        <taxon>Eukaryota</taxon>
        <taxon>Metazoa</taxon>
        <taxon>Spiralia</taxon>
        <taxon>Lophotrochozoa</taxon>
        <taxon>Platyhelminthes</taxon>
        <taxon>Cestoda</taxon>
        <taxon>Eucestoda</taxon>
        <taxon>Cyclophyllidea</taxon>
        <taxon>Hymenolepididae</taxon>
        <taxon>Hymenolepis</taxon>
    </lineage>
</organism>
<name>A0A564XYM7_HYMDI</name>
<keyword evidence="1" id="KW-0732">Signal</keyword>
<dbReference type="Proteomes" id="UP000321570">
    <property type="component" value="Unassembled WGS sequence"/>
</dbReference>
<dbReference type="AlphaFoldDB" id="A0A564XYM7"/>
<proteinExistence type="predicted"/>
<accession>A0A564XYM7</accession>
<gene>
    <name evidence="2" type="ORF">WMSIL1_LOCUS1029</name>
</gene>
<evidence type="ECO:0000313" key="2">
    <source>
        <dbReference type="EMBL" id="VUZ39859.1"/>
    </source>
</evidence>